<dbReference type="EMBL" id="VDGE01000014">
    <property type="protein sequence ID" value="TNC72941.1"/>
    <property type="molecule type" value="Genomic_DNA"/>
</dbReference>
<evidence type="ECO:0000313" key="3">
    <source>
        <dbReference type="Proteomes" id="UP000305681"/>
    </source>
</evidence>
<gene>
    <name evidence="2" type="ORF">FHI69_25370</name>
</gene>
<evidence type="ECO:0000259" key="1">
    <source>
        <dbReference type="Pfam" id="PF10106"/>
    </source>
</evidence>
<comment type="caution">
    <text evidence="2">The sequence shown here is derived from an EMBL/GenBank/DDBJ whole genome shotgun (WGS) entry which is preliminary data.</text>
</comment>
<accession>A0A5C4NDY2</accession>
<dbReference type="InterPro" id="IPR018769">
    <property type="entry name" value="VgrG2_DUF2345"/>
</dbReference>
<sequence length="89" mass="9135">MPARRVLSAHIDWAAAKSIRLSTAGGANITIEGGNITVQCPGKITVHAGKKSFIGPESMAYAMPGLPSSICVECLKKSLMAGSAFTMAG</sequence>
<organism evidence="2 3">
    <name type="scientific">Janthinobacterium lividum</name>
    <dbReference type="NCBI Taxonomy" id="29581"/>
    <lineage>
        <taxon>Bacteria</taxon>
        <taxon>Pseudomonadati</taxon>
        <taxon>Pseudomonadota</taxon>
        <taxon>Betaproteobacteria</taxon>
        <taxon>Burkholderiales</taxon>
        <taxon>Oxalobacteraceae</taxon>
        <taxon>Janthinobacterium</taxon>
    </lineage>
</organism>
<proteinExistence type="predicted"/>
<reference evidence="2 3" key="1">
    <citation type="submission" date="2019-06" db="EMBL/GenBank/DDBJ databases">
        <title>Genome sequence of Janthinobacterium lividum UCD_MED1.</title>
        <authorList>
            <person name="De Leon M.E."/>
            <person name="Jospin G."/>
        </authorList>
    </citation>
    <scope>NUCLEOTIDE SEQUENCE [LARGE SCALE GENOMIC DNA]</scope>
    <source>
        <strain evidence="2 3">UCD_MED1</strain>
    </source>
</reference>
<dbReference type="AlphaFoldDB" id="A0A5C4NDY2"/>
<protein>
    <submittedName>
        <fullName evidence="2">DUF2345 domain-containing protein</fullName>
    </submittedName>
</protein>
<name>A0A5C4NDY2_9BURK</name>
<dbReference type="RefSeq" id="WP_139092452.1">
    <property type="nucleotide sequence ID" value="NZ_VDGE01000014.1"/>
</dbReference>
<dbReference type="Pfam" id="PF10106">
    <property type="entry name" value="DUF2345"/>
    <property type="match status" value="1"/>
</dbReference>
<feature type="domain" description="DUF2345" evidence="1">
    <location>
        <begin position="9"/>
        <end position="56"/>
    </location>
</feature>
<evidence type="ECO:0000313" key="2">
    <source>
        <dbReference type="EMBL" id="TNC72941.1"/>
    </source>
</evidence>
<dbReference type="Proteomes" id="UP000305681">
    <property type="component" value="Unassembled WGS sequence"/>
</dbReference>